<organism evidence="3 4">
    <name type="scientific">Rossellomorea vietnamensis</name>
    <dbReference type="NCBI Taxonomy" id="218284"/>
    <lineage>
        <taxon>Bacteria</taxon>
        <taxon>Bacillati</taxon>
        <taxon>Bacillota</taxon>
        <taxon>Bacilli</taxon>
        <taxon>Bacillales</taxon>
        <taxon>Bacillaceae</taxon>
        <taxon>Rossellomorea</taxon>
    </lineage>
</organism>
<name>A0A5D4MAY4_9BACI</name>
<keyword evidence="1" id="KW-1133">Transmembrane helix</keyword>
<evidence type="ECO:0000259" key="2">
    <source>
        <dbReference type="Pfam" id="PF09648"/>
    </source>
</evidence>
<keyword evidence="1" id="KW-0472">Membrane</keyword>
<dbReference type="Gene3D" id="2.40.128.690">
    <property type="entry name" value="YycH protein, domain 3-like"/>
    <property type="match status" value="1"/>
</dbReference>
<evidence type="ECO:0000313" key="3">
    <source>
        <dbReference type="EMBL" id="TYR98741.1"/>
    </source>
</evidence>
<reference evidence="3 4" key="1">
    <citation type="submission" date="2019-08" db="EMBL/GenBank/DDBJ databases">
        <title>Bacillus genomes from the desert of Cuatro Cienegas, Coahuila.</title>
        <authorList>
            <person name="Olmedo-Alvarez G."/>
        </authorList>
    </citation>
    <scope>NUCLEOTIDE SEQUENCE [LARGE SCALE GENOMIC DNA]</scope>
    <source>
        <strain evidence="3 4">CH128b_4D</strain>
    </source>
</reference>
<dbReference type="Pfam" id="PF09648">
    <property type="entry name" value="YycI"/>
    <property type="match status" value="1"/>
</dbReference>
<feature type="transmembrane region" description="Helical" evidence="1">
    <location>
        <begin position="40"/>
        <end position="58"/>
    </location>
</feature>
<evidence type="ECO:0000313" key="4">
    <source>
        <dbReference type="Proteomes" id="UP000325182"/>
    </source>
</evidence>
<comment type="caution">
    <text evidence="3">The sequence shown here is derived from an EMBL/GenBank/DDBJ whole genome shotgun (WGS) entry which is preliminary data.</text>
</comment>
<proteinExistence type="predicted"/>
<evidence type="ECO:0000256" key="1">
    <source>
        <dbReference type="SAM" id="Phobius"/>
    </source>
</evidence>
<dbReference type="Proteomes" id="UP000325182">
    <property type="component" value="Unassembled WGS sequence"/>
</dbReference>
<keyword evidence="1" id="KW-0812">Transmembrane</keyword>
<dbReference type="EMBL" id="VTEG01000009">
    <property type="protein sequence ID" value="TYR98741.1"/>
    <property type="molecule type" value="Genomic_DNA"/>
</dbReference>
<dbReference type="AlphaFoldDB" id="A0A5D4MAY4"/>
<dbReference type="InterPro" id="IPR018604">
    <property type="entry name" value="YycI-like"/>
</dbReference>
<feature type="domain" description="Regulatory protein YycH-like" evidence="2">
    <location>
        <begin position="65"/>
        <end position="285"/>
    </location>
</feature>
<accession>A0A5D4MAY4</accession>
<gene>
    <name evidence="3" type="ORF">FZC84_13585</name>
</gene>
<dbReference type="GO" id="GO:0016020">
    <property type="term" value="C:membrane"/>
    <property type="evidence" value="ECO:0007669"/>
    <property type="project" value="InterPro"/>
</dbReference>
<protein>
    <recommendedName>
        <fullName evidence="2">Regulatory protein YycH-like domain-containing protein</fullName>
    </recommendedName>
</protein>
<sequence length="301" mass="35010">MFLTSSFWSLPGTISTLAHGSGSSQKMWGGFLLDWSKTKTIFIIVFLILDIFLLTLFINKYNESQYDFLSETKLEDRLKVDNIKYELPLSKDPEKQPYINAITKAFTAEDIKELKDQSVEIIDSTMISSKFEESEYVLSEKFKPEELTDFINKNILNGDAYSFWGVDEEQQRILYYQNYKEKPIFNNINGELAIYFDEDRKIVSYTQTLMTDFEEFTEKKSVITPIQAVETLYSKKKVLPDSSIGTPEIGFYTLVPEAERQVLSPAWHFIVTREGEEEHHFVNAFEGNIIEFTNTEKEILE</sequence>